<keyword evidence="6 7" id="KW-0819">tRNA processing</keyword>
<dbReference type="CDD" id="cd02440">
    <property type="entry name" value="AdoMet_MTases"/>
    <property type="match status" value="1"/>
</dbReference>
<gene>
    <name evidence="7 8" type="primary">trmB</name>
    <name evidence="8" type="ORF">JQN83_21730</name>
</gene>
<keyword evidence="3 7" id="KW-0489">Methyltransferase</keyword>
<name>A0ABS3VCS0_9ACTN</name>
<feature type="binding site" evidence="7">
    <location>
        <begin position="215"/>
        <end position="218"/>
    </location>
    <ligand>
        <name>substrate</name>
    </ligand>
</feature>
<protein>
    <recommendedName>
        <fullName evidence="7">tRNA (guanine-N(7)-)-methyltransferase</fullName>
        <ecNumber evidence="7">2.1.1.33</ecNumber>
    </recommendedName>
    <alternativeName>
        <fullName evidence="7">tRNA (guanine(46)-N(7))-methyltransferase</fullName>
    </alternativeName>
    <alternativeName>
        <fullName evidence="7">tRNA(m7G46)-methyltransferase</fullName>
    </alternativeName>
</protein>
<comment type="function">
    <text evidence="2 7">Catalyzes the formation of N(7)-methylguanine at position 46 (m7G46) in tRNA.</text>
</comment>
<comment type="catalytic activity">
    <reaction evidence="1 7">
        <text>guanosine(46) in tRNA + S-adenosyl-L-methionine = N(7)-methylguanosine(46) in tRNA + S-adenosyl-L-homocysteine</text>
        <dbReference type="Rhea" id="RHEA:42708"/>
        <dbReference type="Rhea" id="RHEA-COMP:10188"/>
        <dbReference type="Rhea" id="RHEA-COMP:10189"/>
        <dbReference type="ChEBI" id="CHEBI:57856"/>
        <dbReference type="ChEBI" id="CHEBI:59789"/>
        <dbReference type="ChEBI" id="CHEBI:74269"/>
        <dbReference type="ChEBI" id="CHEBI:74480"/>
        <dbReference type="EC" id="2.1.1.33"/>
    </reaction>
</comment>
<dbReference type="InterPro" id="IPR029063">
    <property type="entry name" value="SAM-dependent_MTases_sf"/>
</dbReference>
<comment type="pathway">
    <text evidence="7">tRNA modification; N(7)-methylguanine-tRNA biosynthesis.</text>
</comment>
<evidence type="ECO:0000256" key="4">
    <source>
        <dbReference type="ARBA" id="ARBA00022679"/>
    </source>
</evidence>
<evidence type="ECO:0000256" key="5">
    <source>
        <dbReference type="ARBA" id="ARBA00022691"/>
    </source>
</evidence>
<dbReference type="NCBIfam" id="TIGR00091">
    <property type="entry name" value="tRNA (guanosine(46)-N7)-methyltransferase TrmB"/>
    <property type="match status" value="1"/>
</dbReference>
<feature type="binding site" evidence="7">
    <location>
        <position position="148"/>
    </location>
    <ligand>
        <name>substrate</name>
    </ligand>
</feature>
<dbReference type="SUPFAM" id="SSF53335">
    <property type="entry name" value="S-adenosyl-L-methionine-dependent methyltransferases"/>
    <property type="match status" value="1"/>
</dbReference>
<keyword evidence="5 7" id="KW-0949">S-adenosyl-L-methionine</keyword>
<evidence type="ECO:0000313" key="8">
    <source>
        <dbReference type="EMBL" id="MBO4163413.1"/>
    </source>
</evidence>
<feature type="binding site" evidence="7">
    <location>
        <position position="70"/>
    </location>
    <ligand>
        <name>S-adenosyl-L-methionine</name>
        <dbReference type="ChEBI" id="CHEBI:59789"/>
    </ligand>
</feature>
<feature type="binding site" evidence="7">
    <location>
        <position position="144"/>
    </location>
    <ligand>
        <name>S-adenosyl-L-methionine</name>
        <dbReference type="ChEBI" id="CHEBI:59789"/>
    </ligand>
</feature>
<evidence type="ECO:0000313" key="9">
    <source>
        <dbReference type="Proteomes" id="UP000671399"/>
    </source>
</evidence>
<feature type="binding site" evidence="7">
    <location>
        <position position="180"/>
    </location>
    <ligand>
        <name>substrate</name>
    </ligand>
</feature>
<evidence type="ECO:0000256" key="2">
    <source>
        <dbReference type="ARBA" id="ARBA00003015"/>
    </source>
</evidence>
<dbReference type="EC" id="2.1.1.33" evidence="7"/>
<evidence type="ECO:0000256" key="7">
    <source>
        <dbReference type="HAMAP-Rule" id="MF_01057"/>
    </source>
</evidence>
<dbReference type="PROSITE" id="PS51625">
    <property type="entry name" value="SAM_MT_TRMB"/>
    <property type="match status" value="1"/>
</dbReference>
<dbReference type="GO" id="GO:0008176">
    <property type="term" value="F:tRNA (guanine(46)-N7)-methyltransferase activity"/>
    <property type="evidence" value="ECO:0007669"/>
    <property type="project" value="UniProtKB-EC"/>
</dbReference>
<comment type="caution">
    <text evidence="7">Lacks conserved residue(s) required for the propagation of feature annotation.</text>
</comment>
<dbReference type="HAMAP" id="MF_01057">
    <property type="entry name" value="tRNA_methyltr_TrmB"/>
    <property type="match status" value="1"/>
</dbReference>
<sequence>MTSIDQNPAVPVAPSATRIRTFHPRRGRMSSRQTDALARLWPAYGIEIADLDGPVDPAGFFGRGAPVVLEIGSGMGDATAAMAAADPDRDYLAVEVHTPGIAHLLDLVQRHGLGNVRVAQGDALDLVRAMPERCLDAVHVFFPDPWPKSRHHKRRIIQPEHVALLRSRLAGGGTLHCATDWAEYAESMRSTLTADPELVDGYAGYAPRPDHRPVTKFERRALTAGRPVFDLIYRRRP</sequence>
<feature type="binding site" evidence="7">
    <location>
        <position position="95"/>
    </location>
    <ligand>
        <name>S-adenosyl-L-methionine</name>
        <dbReference type="ChEBI" id="CHEBI:59789"/>
    </ligand>
</feature>
<organism evidence="8 9">
    <name type="scientific">Micromonospora antibiotica</name>
    <dbReference type="NCBI Taxonomy" id="2807623"/>
    <lineage>
        <taxon>Bacteria</taxon>
        <taxon>Bacillati</taxon>
        <taxon>Actinomycetota</taxon>
        <taxon>Actinomycetes</taxon>
        <taxon>Micromonosporales</taxon>
        <taxon>Micromonosporaceae</taxon>
        <taxon>Micromonospora</taxon>
    </lineage>
</organism>
<dbReference type="InterPro" id="IPR055361">
    <property type="entry name" value="tRNA_methyltr_TrmB_bact"/>
</dbReference>
<feature type="binding site" evidence="7">
    <location>
        <position position="122"/>
    </location>
    <ligand>
        <name>S-adenosyl-L-methionine</name>
        <dbReference type="ChEBI" id="CHEBI:59789"/>
    </ligand>
</feature>
<accession>A0ABS3VCS0</accession>
<dbReference type="Pfam" id="PF02390">
    <property type="entry name" value="Methyltransf_4"/>
    <property type="match status" value="1"/>
</dbReference>
<dbReference type="Proteomes" id="UP000671399">
    <property type="component" value="Unassembled WGS sequence"/>
</dbReference>
<evidence type="ECO:0000256" key="6">
    <source>
        <dbReference type="ARBA" id="ARBA00022694"/>
    </source>
</evidence>
<dbReference type="InterPro" id="IPR003358">
    <property type="entry name" value="tRNA_(Gua-N-7)_MeTrfase_Trmb"/>
</dbReference>
<evidence type="ECO:0000256" key="1">
    <source>
        <dbReference type="ARBA" id="ARBA00000142"/>
    </source>
</evidence>
<evidence type="ECO:0000256" key="3">
    <source>
        <dbReference type="ARBA" id="ARBA00022603"/>
    </source>
</evidence>
<reference evidence="8 9" key="1">
    <citation type="submission" date="2021-03" db="EMBL/GenBank/DDBJ databases">
        <authorList>
            <person name="Lee D.-H."/>
        </authorList>
    </citation>
    <scope>NUCLEOTIDE SEQUENCE [LARGE SCALE GENOMIC DNA]</scope>
    <source>
        <strain evidence="8 9">MMS20-R2-23</strain>
    </source>
</reference>
<proteinExistence type="inferred from homology"/>
<dbReference type="PANTHER" id="PTHR23417">
    <property type="entry name" value="3-DEOXY-D-MANNO-OCTULOSONIC-ACID TRANSFERASE/TRNA GUANINE-N 7 - -METHYLTRANSFERASE"/>
    <property type="match status" value="1"/>
</dbReference>
<dbReference type="PANTHER" id="PTHR23417:SF14">
    <property type="entry name" value="PENTACOTRIPEPTIDE-REPEAT REGION OF PRORP DOMAIN-CONTAINING PROTEIN"/>
    <property type="match status" value="1"/>
</dbReference>
<keyword evidence="9" id="KW-1185">Reference proteome</keyword>
<comment type="caution">
    <text evidence="8">The sequence shown here is derived from an EMBL/GenBank/DDBJ whole genome shotgun (WGS) entry which is preliminary data.</text>
</comment>
<keyword evidence="4 7" id="KW-0808">Transferase</keyword>
<dbReference type="EMBL" id="JAGFWR010000014">
    <property type="protein sequence ID" value="MBO4163413.1"/>
    <property type="molecule type" value="Genomic_DNA"/>
</dbReference>
<comment type="similarity">
    <text evidence="7">Belongs to the class I-like SAM-binding methyltransferase superfamily. TrmB family.</text>
</comment>
<dbReference type="Gene3D" id="3.40.50.150">
    <property type="entry name" value="Vaccinia Virus protein VP39"/>
    <property type="match status" value="1"/>
</dbReference>